<evidence type="ECO:0000313" key="1">
    <source>
        <dbReference type="EMBL" id="GAG70833.1"/>
    </source>
</evidence>
<organism evidence="1">
    <name type="scientific">marine sediment metagenome</name>
    <dbReference type="NCBI Taxonomy" id="412755"/>
    <lineage>
        <taxon>unclassified sequences</taxon>
        <taxon>metagenomes</taxon>
        <taxon>ecological metagenomes</taxon>
    </lineage>
</organism>
<accession>X1ADT8</accession>
<comment type="caution">
    <text evidence="1">The sequence shown here is derived from an EMBL/GenBank/DDBJ whole genome shotgun (WGS) entry which is preliminary data.</text>
</comment>
<gene>
    <name evidence="1" type="ORF">S01H4_01748</name>
</gene>
<protein>
    <submittedName>
        <fullName evidence="1">Uncharacterized protein</fullName>
    </submittedName>
</protein>
<dbReference type="AlphaFoldDB" id="X1ADT8"/>
<name>X1ADT8_9ZZZZ</name>
<sequence length="53" mass="6029">MAPLEYSGKKRFKGKEAFVDFPVVSNDAIACDWFHAAYGGTVNTRYDNKRLGW</sequence>
<dbReference type="EMBL" id="BART01000339">
    <property type="protein sequence ID" value="GAG70833.1"/>
    <property type="molecule type" value="Genomic_DNA"/>
</dbReference>
<proteinExistence type="predicted"/>
<reference evidence="1" key="1">
    <citation type="journal article" date="2014" name="Front. Microbiol.">
        <title>High frequency of phylogenetically diverse reductive dehalogenase-homologous genes in deep subseafloor sedimentary metagenomes.</title>
        <authorList>
            <person name="Kawai M."/>
            <person name="Futagami T."/>
            <person name="Toyoda A."/>
            <person name="Takaki Y."/>
            <person name="Nishi S."/>
            <person name="Hori S."/>
            <person name="Arai W."/>
            <person name="Tsubouchi T."/>
            <person name="Morono Y."/>
            <person name="Uchiyama I."/>
            <person name="Ito T."/>
            <person name="Fujiyama A."/>
            <person name="Inagaki F."/>
            <person name="Takami H."/>
        </authorList>
    </citation>
    <scope>NUCLEOTIDE SEQUENCE</scope>
    <source>
        <strain evidence="1">Expedition CK06-06</strain>
    </source>
</reference>